<feature type="region of interest" description="Disordered" evidence="1">
    <location>
        <begin position="148"/>
        <end position="173"/>
    </location>
</feature>
<organism evidence="2 3">
    <name type="scientific">Methanobrevibacter olleyae</name>
    <dbReference type="NCBI Taxonomy" id="294671"/>
    <lineage>
        <taxon>Archaea</taxon>
        <taxon>Methanobacteriati</taxon>
        <taxon>Methanobacteriota</taxon>
        <taxon>Methanomada group</taxon>
        <taxon>Methanobacteria</taxon>
        <taxon>Methanobacteriales</taxon>
        <taxon>Methanobacteriaceae</taxon>
        <taxon>Methanobrevibacter</taxon>
    </lineage>
</organism>
<feature type="region of interest" description="Disordered" evidence="1">
    <location>
        <begin position="446"/>
        <end position="541"/>
    </location>
</feature>
<feature type="compositionally biased region" description="Basic and acidic residues" evidence="1">
    <location>
        <begin position="156"/>
        <end position="166"/>
    </location>
</feature>
<evidence type="ECO:0000313" key="2">
    <source>
        <dbReference type="EMBL" id="AMK15145.1"/>
    </source>
</evidence>
<name>A0A126R0J8_METOL</name>
<dbReference type="RefSeq" id="WP_067146143.1">
    <property type="nucleotide sequence ID" value="NZ_CP014265.1"/>
</dbReference>
<feature type="compositionally biased region" description="Polar residues" evidence="1">
    <location>
        <begin position="446"/>
        <end position="486"/>
    </location>
</feature>
<dbReference type="EMBL" id="CP014265">
    <property type="protein sequence ID" value="AMK15145.1"/>
    <property type="molecule type" value="Genomic_DNA"/>
</dbReference>
<dbReference type="PATRIC" id="fig|294671.3.peg.610"/>
<dbReference type="GeneID" id="28488885"/>
<evidence type="ECO:0000256" key="1">
    <source>
        <dbReference type="SAM" id="MobiDB-lite"/>
    </source>
</evidence>
<reference evidence="3" key="2">
    <citation type="submission" date="2016-02" db="EMBL/GenBank/DDBJ databases">
        <title>The draft genome sequence of the rumen methanogen Methanobrevibacter olleyae YLM1.</title>
        <authorList>
            <consortium name="New Zealand Agricultural Greenhouse Gas Research Centre/Pastoral Greenhouse Gas Research Consortium"/>
            <person name="Kelly W.J."/>
            <person name="Li D."/>
            <person name="Lambie S.C."/>
            <person name="Attwood G.T."/>
            <person name="Altermann E."/>
            <person name="Leahy S.C."/>
        </authorList>
    </citation>
    <scope>NUCLEOTIDE SEQUENCE [LARGE SCALE GENOMIC DNA]</scope>
    <source>
        <strain evidence="3">YLM1</strain>
    </source>
</reference>
<sequence>MGEFCFSFLENRFRDIYLDCARMDKNLIEGDGVEAILIAGRIAEKITKSIFTFEGIKDDENNQFKRIEKLNNANILPNNIKNDFSKLRRLRNDVYHNTLNSDGAGGIKRINSQPNRQYMQNLGLRDYKTGFNEIKGYSSSNGYDNSSSNDLINLNDDSKSENKENKSNLLLSKDNSNDISGELQAASEAHRLIFNICVWFYINYSGDKDFIRPKYKLSRRTQDADFLIRLKSAINDGDDFKRLRQSSPNNEIIQILNELYIPEVVKERDDDSVYRINNQEIKIRNPGVPYSKCLGISYDDNLFMWKAEHGGKELGYYQSSKEAYEAREVYINSVPMPKKVNSVYSKARGISFSKIQKLWSMNVKGQIISFHGSENEAIKARKDYLKANGLVDVKVNGGFKTITLDELDKLRAKAKENKSKQVKSINSKSSIKDEIYKKSKKNSIKLNPSNDFISKNNKLNPSNDSISKNNKLNPSNDSISKNNKLNYGNEFKNENKNKISVQDGNKLSSSKNNKKVKVSGGNRVSKTNSKKSKRDETTINKKKSSKYEGVFYEEGLFMWSAEVDGKHLGLFSSEKEAHEKREEYIKNRF</sequence>
<accession>A0A126R0J8</accession>
<evidence type="ECO:0000313" key="3">
    <source>
        <dbReference type="Proteomes" id="UP000066376"/>
    </source>
</evidence>
<dbReference type="AlphaFoldDB" id="A0A126R0J8"/>
<gene>
    <name evidence="2" type="ORF">YLM1_0588</name>
</gene>
<reference evidence="2 3" key="1">
    <citation type="journal article" date="2016" name="Genome Announc.">
        <title>Draft Genome Sequence of the Rumen Methanogen Methanobrevibacter olleyae YLM1.</title>
        <authorList>
            <person name="Kelly W.J."/>
            <person name="Li D."/>
            <person name="Lambie S.C."/>
            <person name="Cox F."/>
            <person name="Attwood G.T."/>
            <person name="Altermann E."/>
            <person name="Leahy S.C."/>
        </authorList>
    </citation>
    <scope>NUCLEOTIDE SEQUENCE [LARGE SCALE GENOMIC DNA]</scope>
    <source>
        <strain evidence="2 3">YLM1</strain>
    </source>
</reference>
<dbReference type="Proteomes" id="UP000066376">
    <property type="component" value="Chromosome"/>
</dbReference>
<dbReference type="STRING" id="294671.YLM1_0588"/>
<protein>
    <submittedName>
        <fullName evidence="2">Uncharacterized protein</fullName>
    </submittedName>
</protein>
<keyword evidence="3" id="KW-1185">Reference proteome</keyword>
<dbReference type="KEGG" id="mol:YLM1_0588"/>
<proteinExistence type="predicted"/>